<dbReference type="PANTHER" id="PTHR11014">
    <property type="entry name" value="PEPTIDASE M20 FAMILY MEMBER"/>
    <property type="match status" value="1"/>
</dbReference>
<keyword evidence="6" id="KW-1185">Reference proteome</keyword>
<dbReference type="InterPro" id="IPR036264">
    <property type="entry name" value="Bact_exopeptidase_dim_dom"/>
</dbReference>
<comment type="similarity">
    <text evidence="1">Belongs to the peptidase M20 family.</text>
</comment>
<dbReference type="Proteomes" id="UP000198571">
    <property type="component" value="Unassembled WGS sequence"/>
</dbReference>
<comment type="cofactor">
    <cofactor evidence="3">
        <name>Mn(2+)</name>
        <dbReference type="ChEBI" id="CHEBI:29035"/>
    </cofactor>
    <text evidence="3">The Mn(2+) ion enhances activity.</text>
</comment>
<accession>A0A1H9WJ09</accession>
<proteinExistence type="inferred from homology"/>
<dbReference type="RefSeq" id="WP_093054771.1">
    <property type="nucleotide sequence ID" value="NZ_FOGT01000017.1"/>
</dbReference>
<keyword evidence="3" id="KW-0479">Metal-binding</keyword>
<dbReference type="PANTHER" id="PTHR11014:SF63">
    <property type="entry name" value="METALLOPEPTIDASE, PUTATIVE (AFU_ORTHOLOGUE AFUA_6G09600)-RELATED"/>
    <property type="match status" value="1"/>
</dbReference>
<dbReference type="AlphaFoldDB" id="A0A1H9WJ09"/>
<keyword evidence="3" id="KW-0464">Manganese</keyword>
<dbReference type="NCBIfam" id="TIGR01891">
    <property type="entry name" value="amidohydrolases"/>
    <property type="match status" value="1"/>
</dbReference>
<feature type="binding site" evidence="3">
    <location>
        <position position="101"/>
    </location>
    <ligand>
        <name>Mn(2+)</name>
        <dbReference type="ChEBI" id="CHEBI:29035"/>
        <label>2</label>
    </ligand>
</feature>
<dbReference type="Pfam" id="PF07687">
    <property type="entry name" value="M20_dimer"/>
    <property type="match status" value="1"/>
</dbReference>
<feature type="binding site" evidence="3">
    <location>
        <position position="137"/>
    </location>
    <ligand>
        <name>Mn(2+)</name>
        <dbReference type="ChEBI" id="CHEBI:29035"/>
        <label>2</label>
    </ligand>
</feature>
<name>A0A1H9WJ09_9BACI</name>
<dbReference type="SUPFAM" id="SSF55031">
    <property type="entry name" value="Bacterial exopeptidase dimerisation domain"/>
    <property type="match status" value="1"/>
</dbReference>
<reference evidence="6" key="1">
    <citation type="submission" date="2016-10" db="EMBL/GenBank/DDBJ databases">
        <authorList>
            <person name="Varghese N."/>
            <person name="Submissions S."/>
        </authorList>
    </citation>
    <scope>NUCLEOTIDE SEQUENCE [LARGE SCALE GENOMIC DNA]</scope>
    <source>
        <strain evidence="6">S9</strain>
    </source>
</reference>
<protein>
    <submittedName>
        <fullName evidence="5">Amidohydrolase</fullName>
    </submittedName>
</protein>
<evidence type="ECO:0000313" key="5">
    <source>
        <dbReference type="EMBL" id="SES33811.1"/>
    </source>
</evidence>
<dbReference type="InterPro" id="IPR017439">
    <property type="entry name" value="Amidohydrolase"/>
</dbReference>
<evidence type="ECO:0000259" key="4">
    <source>
        <dbReference type="Pfam" id="PF07687"/>
    </source>
</evidence>
<feature type="domain" description="Peptidase M20 dimerisation" evidence="4">
    <location>
        <begin position="182"/>
        <end position="277"/>
    </location>
</feature>
<dbReference type="STRING" id="1601833.SAMN05518684_11754"/>
<evidence type="ECO:0000256" key="1">
    <source>
        <dbReference type="ARBA" id="ARBA00006153"/>
    </source>
</evidence>
<dbReference type="Pfam" id="PF01546">
    <property type="entry name" value="Peptidase_M20"/>
    <property type="match status" value="1"/>
</dbReference>
<dbReference type="PIRSF" id="PIRSF005962">
    <property type="entry name" value="Pept_M20D_amidohydro"/>
    <property type="match status" value="1"/>
</dbReference>
<dbReference type="SUPFAM" id="SSF53187">
    <property type="entry name" value="Zn-dependent exopeptidases"/>
    <property type="match status" value="1"/>
</dbReference>
<evidence type="ECO:0000256" key="3">
    <source>
        <dbReference type="PIRSR" id="PIRSR005962-1"/>
    </source>
</evidence>
<dbReference type="FunFam" id="3.30.70.360:FF:000014">
    <property type="entry name" value="N-acyl-L-amino acid amidohydrolase"/>
    <property type="match status" value="1"/>
</dbReference>
<gene>
    <name evidence="5" type="ORF">SAMN05518684_11754</name>
</gene>
<evidence type="ECO:0000256" key="2">
    <source>
        <dbReference type="ARBA" id="ARBA00022801"/>
    </source>
</evidence>
<dbReference type="Gene3D" id="3.40.630.10">
    <property type="entry name" value="Zn peptidases"/>
    <property type="match status" value="1"/>
</dbReference>
<dbReference type="InterPro" id="IPR011650">
    <property type="entry name" value="Peptidase_M20_dimer"/>
</dbReference>
<dbReference type="InterPro" id="IPR002933">
    <property type="entry name" value="Peptidase_M20"/>
</dbReference>
<evidence type="ECO:0000313" key="6">
    <source>
        <dbReference type="Proteomes" id="UP000198571"/>
    </source>
</evidence>
<dbReference type="GO" id="GO:0046872">
    <property type="term" value="F:metal ion binding"/>
    <property type="evidence" value="ECO:0007669"/>
    <property type="project" value="UniProtKB-KW"/>
</dbReference>
<feature type="binding site" evidence="3">
    <location>
        <position position="103"/>
    </location>
    <ligand>
        <name>Mn(2+)</name>
        <dbReference type="ChEBI" id="CHEBI:29035"/>
        <label>2</label>
    </ligand>
</feature>
<dbReference type="Gene3D" id="3.30.70.360">
    <property type="match status" value="1"/>
</dbReference>
<sequence length="389" mass="42852">MANNYELPSELKEWIIKQRRYLHKYPELSHREIKTRQYIREQLEQMNLRPVSYTGKDVVADLTGSSTGPVIAVRADMDALEVEEETGLPFASEIPGVMHACGHDGHMAIVLGVAKHLSRHPKMVNGTVRFIFQHAEETVPGGAEELIKAGVLDGVSAILGCHLWEPLPKGKTGFLGGPVMAGADRFSVSVQGKGGHGSMPHLTVDPVLVSTHAIQQLYHIVSRQVAPNYPAVLSIGELKMGSAYNIIPDKAYFSGTVRYFNPEVQKLFQKNIKQIMEGVCTSFGASYDFDYDIGEPPLINDDSLINFVRKQAEDVLPSGKIVPAQQSLGGEDFAYYSNEIPAAYFFLGIGDPGKTYGHHHPKFDIDEEMMAAGTEILLRSAVNFLKTNQ</sequence>
<keyword evidence="2 5" id="KW-0378">Hydrolase</keyword>
<organism evidence="5 6">
    <name type="scientific">Salipaludibacillus aurantiacus</name>
    <dbReference type="NCBI Taxonomy" id="1601833"/>
    <lineage>
        <taxon>Bacteria</taxon>
        <taxon>Bacillati</taxon>
        <taxon>Bacillota</taxon>
        <taxon>Bacilli</taxon>
        <taxon>Bacillales</taxon>
        <taxon>Bacillaceae</taxon>
    </lineage>
</organism>
<dbReference type="GO" id="GO:0016787">
    <property type="term" value="F:hydrolase activity"/>
    <property type="evidence" value="ECO:0007669"/>
    <property type="project" value="UniProtKB-KW"/>
</dbReference>
<dbReference type="OrthoDB" id="9776731at2"/>
<dbReference type="EMBL" id="FOGT01000017">
    <property type="protein sequence ID" value="SES33811.1"/>
    <property type="molecule type" value="Genomic_DNA"/>
</dbReference>
<feature type="binding site" evidence="3">
    <location>
        <position position="162"/>
    </location>
    <ligand>
        <name>Mn(2+)</name>
        <dbReference type="ChEBI" id="CHEBI:29035"/>
        <label>2</label>
    </ligand>
</feature>
<feature type="binding site" evidence="3">
    <location>
        <position position="359"/>
    </location>
    <ligand>
        <name>Mn(2+)</name>
        <dbReference type="ChEBI" id="CHEBI:29035"/>
        <label>2</label>
    </ligand>
</feature>